<dbReference type="HAMAP" id="MF_00320">
    <property type="entry name" value="RNApol_arch_Rpo3"/>
    <property type="match status" value="1"/>
</dbReference>
<dbReference type="FunFam" id="2.170.120.12:FF:000003">
    <property type="entry name" value="Dna-directed rna polymerases i and iii subunit"/>
    <property type="match status" value="1"/>
</dbReference>
<dbReference type="GO" id="GO:0005666">
    <property type="term" value="C:RNA polymerase III complex"/>
    <property type="evidence" value="ECO:0007669"/>
    <property type="project" value="TreeGrafter"/>
</dbReference>
<evidence type="ECO:0000256" key="3">
    <source>
        <dbReference type="ARBA" id="ARBA00022478"/>
    </source>
</evidence>
<dbReference type="GO" id="GO:0003899">
    <property type="term" value="F:DNA-directed RNA polymerase activity"/>
    <property type="evidence" value="ECO:0007669"/>
    <property type="project" value="InterPro"/>
</dbReference>
<dbReference type="InterPro" id="IPR036603">
    <property type="entry name" value="RBP11-like"/>
</dbReference>
<evidence type="ECO:0000256" key="1">
    <source>
        <dbReference type="ARBA" id="ARBA00004123"/>
    </source>
</evidence>
<dbReference type="InterPro" id="IPR033901">
    <property type="entry name" value="RNAPI/III_AC40"/>
</dbReference>
<dbReference type="SUPFAM" id="SSF55257">
    <property type="entry name" value="RBP11-like subunits of RNA polymerase"/>
    <property type="match status" value="1"/>
</dbReference>
<organism evidence="8 9">
    <name type="scientific">Lithohypha guttulata</name>
    <dbReference type="NCBI Taxonomy" id="1690604"/>
    <lineage>
        <taxon>Eukaryota</taxon>
        <taxon>Fungi</taxon>
        <taxon>Dikarya</taxon>
        <taxon>Ascomycota</taxon>
        <taxon>Pezizomycotina</taxon>
        <taxon>Eurotiomycetes</taxon>
        <taxon>Chaetothyriomycetidae</taxon>
        <taxon>Chaetothyriales</taxon>
        <taxon>Trichomeriaceae</taxon>
        <taxon>Lithohypha</taxon>
    </lineage>
</organism>
<evidence type="ECO:0000256" key="4">
    <source>
        <dbReference type="ARBA" id="ARBA00023163"/>
    </source>
</evidence>
<dbReference type="InterPro" id="IPR011262">
    <property type="entry name" value="DNA-dir_RNA_pol_insert"/>
</dbReference>
<evidence type="ECO:0000313" key="8">
    <source>
        <dbReference type="EMBL" id="KAK5087898.1"/>
    </source>
</evidence>
<feature type="domain" description="DNA-directed RNA polymerase RpoA/D/Rpb3-type" evidence="7">
    <location>
        <begin position="63"/>
        <end position="365"/>
    </location>
</feature>
<evidence type="ECO:0000259" key="7">
    <source>
        <dbReference type="SMART" id="SM00662"/>
    </source>
</evidence>
<dbReference type="GO" id="GO:0055029">
    <property type="term" value="C:nuclear DNA-directed RNA polymerase complex"/>
    <property type="evidence" value="ECO:0007669"/>
    <property type="project" value="UniProtKB-ARBA"/>
</dbReference>
<dbReference type="GO" id="GO:0046983">
    <property type="term" value="F:protein dimerization activity"/>
    <property type="evidence" value="ECO:0007669"/>
    <property type="project" value="InterPro"/>
</dbReference>
<keyword evidence="3 8" id="KW-0240">DNA-directed RNA polymerase</keyword>
<reference evidence="8 9" key="1">
    <citation type="submission" date="2023-08" db="EMBL/GenBank/DDBJ databases">
        <title>Black Yeasts Isolated from many extreme environments.</title>
        <authorList>
            <person name="Coleine C."/>
            <person name="Stajich J.E."/>
            <person name="Selbmann L."/>
        </authorList>
    </citation>
    <scope>NUCLEOTIDE SEQUENCE [LARGE SCALE GENOMIC DNA]</scope>
    <source>
        <strain evidence="8 9">CCFEE 5910</strain>
    </source>
</reference>
<dbReference type="Proteomes" id="UP001309876">
    <property type="component" value="Unassembled WGS sequence"/>
</dbReference>
<dbReference type="Gene3D" id="3.30.1360.10">
    <property type="entry name" value="RNA polymerase, RBP11-like subunit"/>
    <property type="match status" value="1"/>
</dbReference>
<gene>
    <name evidence="8" type="primary">RPC40</name>
    <name evidence="8" type="ORF">LTR05_002113</name>
</gene>
<dbReference type="SMART" id="SM00662">
    <property type="entry name" value="RPOLD"/>
    <property type="match status" value="1"/>
</dbReference>
<keyword evidence="9" id="KW-1185">Reference proteome</keyword>
<dbReference type="GO" id="GO:0006351">
    <property type="term" value="P:DNA-templated transcription"/>
    <property type="evidence" value="ECO:0007669"/>
    <property type="project" value="InterPro"/>
</dbReference>
<dbReference type="GO" id="GO:0005736">
    <property type="term" value="C:RNA polymerase I complex"/>
    <property type="evidence" value="ECO:0007669"/>
    <property type="project" value="TreeGrafter"/>
</dbReference>
<dbReference type="EMBL" id="JAVRRJ010000002">
    <property type="protein sequence ID" value="KAK5087898.1"/>
    <property type="molecule type" value="Genomic_DNA"/>
</dbReference>
<dbReference type="InterPro" id="IPR011263">
    <property type="entry name" value="DNA-dir_RNA_pol_RpoA/D/Rpb3"/>
</dbReference>
<keyword evidence="4" id="KW-0804">Transcription</keyword>
<dbReference type="PANTHER" id="PTHR11800">
    <property type="entry name" value="DNA-DIRECTED RNA POLYMERASE"/>
    <property type="match status" value="1"/>
</dbReference>
<comment type="caution">
    <text evidence="8">The sequence shown here is derived from an EMBL/GenBank/DDBJ whole genome shotgun (WGS) entry which is preliminary data.</text>
</comment>
<dbReference type="Pfam" id="PF01000">
    <property type="entry name" value="RNA_pol_A_bac"/>
    <property type="match status" value="1"/>
</dbReference>
<dbReference type="InterPro" id="IPR022842">
    <property type="entry name" value="RNAP_Rpo3/Rpb3/RPAC1"/>
</dbReference>
<dbReference type="Gene3D" id="2.170.120.12">
    <property type="entry name" value="DNA-directed RNA polymerase, insert domain"/>
    <property type="match status" value="1"/>
</dbReference>
<comment type="similarity">
    <text evidence="6">Belongs to the archaeal Rpo3/eukaryotic RPB3 RNA polymerase subunit family.</text>
</comment>
<dbReference type="AlphaFoldDB" id="A0AAN7Y7I1"/>
<proteinExistence type="inferred from homology"/>
<comment type="subcellular location">
    <subcellularLocation>
        <location evidence="1">Nucleus</location>
    </subcellularLocation>
</comment>
<evidence type="ECO:0000256" key="5">
    <source>
        <dbReference type="ARBA" id="ARBA00023242"/>
    </source>
</evidence>
<dbReference type="SUPFAM" id="SSF56553">
    <property type="entry name" value="Insert subdomain of RNA polymerase alpha subunit"/>
    <property type="match status" value="1"/>
</dbReference>
<dbReference type="CDD" id="cd07032">
    <property type="entry name" value="RNAP_I_II_AC40"/>
    <property type="match status" value="1"/>
</dbReference>
<keyword evidence="5" id="KW-0539">Nucleus</keyword>
<accession>A0AAN7Y7I1</accession>
<evidence type="ECO:0000256" key="2">
    <source>
        <dbReference type="ARBA" id="ARBA00022083"/>
    </source>
</evidence>
<dbReference type="PANTHER" id="PTHR11800:SF13">
    <property type="entry name" value="DNA-DIRECTED RNA POLYMERASES I AND III SUBUNIT RPAC1"/>
    <property type="match status" value="1"/>
</dbReference>
<dbReference type="InterPro" id="IPR036643">
    <property type="entry name" value="RNApol_insert_sf"/>
</dbReference>
<protein>
    <recommendedName>
        <fullName evidence="2">DNA-directed RNA polymerases I and III subunit RPAC1</fullName>
    </recommendedName>
</protein>
<dbReference type="InterPro" id="IPR050518">
    <property type="entry name" value="Rpo3/RPB3_RNA_Pol_subunit"/>
</dbReference>
<dbReference type="NCBIfam" id="NF001988">
    <property type="entry name" value="PRK00783.1"/>
    <property type="match status" value="1"/>
</dbReference>
<dbReference type="Pfam" id="PF01193">
    <property type="entry name" value="RNA_pol_L"/>
    <property type="match status" value="1"/>
</dbReference>
<evidence type="ECO:0000313" key="9">
    <source>
        <dbReference type="Proteomes" id="UP001309876"/>
    </source>
</evidence>
<name>A0AAN7Y7I1_9EURO</name>
<sequence length="371" mass="42001">MAPAQLSQAELDRRKTVGINPETVTNITSTDFPGHHPGEDAAWSIDRFSKGLEVKFHKNSYDEATFSLIGIDASVANAFRRILIAEVPTLAIETCYFNNNTSVIADEVLAHRLGLIPLKGSLRGLDYLKWYVRPDPENGIEGMDPSDYNTVVLNLYVKCEWKPNPPENGEPEEKYNHSNVYARDIKWEPMGRQKEEFEDLEIQPVNPDILIAKLRPGQEIDIVMHANLGKGGDHAKFSPVGTATYRLLPKIEILKPILNQDALEFQKCFPAGVIDVEYVDAKAVTENERLRPHEGEQYAKVKDPMKDTVSRECLRHDKFKGKVKLGRVQDHFIFQVESTGQFPSDRLFLESVKVLKYKAQTLLRALDNIDS</sequence>
<evidence type="ECO:0000256" key="6">
    <source>
        <dbReference type="ARBA" id="ARBA00025804"/>
    </source>
</evidence>